<feature type="active site" evidence="3">
    <location>
        <position position="251"/>
    </location>
</feature>
<dbReference type="PANTHER" id="PTHR42991:SF1">
    <property type="entry name" value="ALDEHYDE DEHYDROGENASE"/>
    <property type="match status" value="1"/>
</dbReference>
<organism evidence="6 7">
    <name type="scientific">Spiroplasma ixodetis</name>
    <dbReference type="NCBI Taxonomy" id="2141"/>
    <lineage>
        <taxon>Bacteria</taxon>
        <taxon>Bacillati</taxon>
        <taxon>Mycoplasmatota</taxon>
        <taxon>Mollicutes</taxon>
        <taxon>Entomoplasmatales</taxon>
        <taxon>Spiroplasmataceae</taxon>
        <taxon>Spiroplasma</taxon>
    </lineage>
</organism>
<dbReference type="InterPro" id="IPR015590">
    <property type="entry name" value="Aldehyde_DH_dom"/>
</dbReference>
<dbReference type="Gene3D" id="3.40.605.10">
    <property type="entry name" value="Aldehyde Dehydrogenase, Chain A, domain 1"/>
    <property type="match status" value="1"/>
</dbReference>
<protein>
    <submittedName>
        <fullName evidence="6">NADP-dependent glyceraldehyde-3-phosphate dehydrogenase</fullName>
    </submittedName>
</protein>
<dbReference type="Pfam" id="PF00171">
    <property type="entry name" value="Aldedh"/>
    <property type="match status" value="1"/>
</dbReference>
<dbReference type="EMBL" id="AP028955">
    <property type="protein sequence ID" value="BET38576.1"/>
    <property type="molecule type" value="Genomic_DNA"/>
</dbReference>
<feature type="domain" description="Aldehyde dehydrogenase" evidence="5">
    <location>
        <begin position="22"/>
        <end position="469"/>
    </location>
</feature>
<evidence type="ECO:0000313" key="6">
    <source>
        <dbReference type="EMBL" id="BET38576.1"/>
    </source>
</evidence>
<dbReference type="InterPro" id="IPR016160">
    <property type="entry name" value="Ald_DH_CS_CYS"/>
</dbReference>
<evidence type="ECO:0000256" key="1">
    <source>
        <dbReference type="ARBA" id="ARBA00009986"/>
    </source>
</evidence>
<gene>
    <name evidence="6" type="ORF">SAP269_11650</name>
</gene>
<dbReference type="InterPro" id="IPR016161">
    <property type="entry name" value="Ald_DH/histidinol_DH"/>
</dbReference>
<keyword evidence="7" id="KW-1185">Reference proteome</keyword>
<dbReference type="RefSeq" id="WP_435372250.1">
    <property type="nucleotide sequence ID" value="NZ_AP028955.1"/>
</dbReference>
<evidence type="ECO:0000259" key="5">
    <source>
        <dbReference type="Pfam" id="PF00171"/>
    </source>
</evidence>
<dbReference type="InterPro" id="IPR051020">
    <property type="entry name" value="ALDH-related_metabolic_enz"/>
</dbReference>
<evidence type="ECO:0000256" key="3">
    <source>
        <dbReference type="PROSITE-ProRule" id="PRU10007"/>
    </source>
</evidence>
<evidence type="ECO:0000256" key="2">
    <source>
        <dbReference type="ARBA" id="ARBA00023002"/>
    </source>
</evidence>
<dbReference type="InterPro" id="IPR016162">
    <property type="entry name" value="Ald_DH_N"/>
</dbReference>
<keyword evidence="2 4" id="KW-0560">Oxidoreductase</keyword>
<dbReference type="PROSITE" id="PS00687">
    <property type="entry name" value="ALDEHYDE_DEHYDR_GLU"/>
    <property type="match status" value="1"/>
</dbReference>
<accession>A0ABM8JQQ4</accession>
<dbReference type="SUPFAM" id="SSF53720">
    <property type="entry name" value="ALDH-like"/>
    <property type="match status" value="1"/>
</dbReference>
<evidence type="ECO:0000313" key="7">
    <source>
        <dbReference type="Proteomes" id="UP001473424"/>
    </source>
</evidence>
<name>A0ABM8JQQ4_9MOLU</name>
<dbReference type="PROSITE" id="PS00070">
    <property type="entry name" value="ALDEHYDE_DEHYDR_CYS"/>
    <property type="match status" value="1"/>
</dbReference>
<comment type="similarity">
    <text evidence="1 4">Belongs to the aldehyde dehydrogenase family.</text>
</comment>
<proteinExistence type="inferred from homology"/>
<dbReference type="PANTHER" id="PTHR42991">
    <property type="entry name" value="ALDEHYDE DEHYDROGENASE"/>
    <property type="match status" value="1"/>
</dbReference>
<dbReference type="Gene3D" id="3.40.309.10">
    <property type="entry name" value="Aldehyde Dehydrogenase, Chain A, domain 2"/>
    <property type="match status" value="1"/>
</dbReference>
<dbReference type="InterPro" id="IPR016163">
    <property type="entry name" value="Ald_DH_C"/>
</dbReference>
<dbReference type="InterPro" id="IPR029510">
    <property type="entry name" value="Ald_DH_CS_GLU"/>
</dbReference>
<sequence length="479" mass="52665">MTNIIIKYQSLINGELYENGNWISVINPTTNKIAGQVPALTKVEIKKVYESAKFAQKNWEQMPILKRISFLNSWKQLIIRDKLILAELMTNEIAKGTKAACSEIDRTVEYIEYTLQEALRLHPESYTGDSWGSMNKLAFFEYVPKGIVLAISPFNYPINLSVSKIFPALVTGNSVVFKPATQGSLVGLHLAKLAKEANIPNGVFNAISGKGSEIGDSLVENEAINVISFTGSAVVGKRISQKSLKTDLILELGGKDPAIVLNDADLEDTATKIIKGAFSYSGQRCTAIKRVLVQRTISSKLIPILKEKVEKLTVGLPTDDCDITPIIDQPTVDNAKKLIKDALDKRANCLVGNKFKENLMWPTIITDVTTKMNLAWEEPFAPLLPIIIFDEVKEAINIANDSQYGLQASVFTTNINSAMSIAKLLEVGSVNINDQSQRGPDHFSFVGVKDSGLGVQGIRPSLLAFTRPKGIVINWKTKI</sequence>
<evidence type="ECO:0000256" key="4">
    <source>
        <dbReference type="RuleBase" id="RU003345"/>
    </source>
</evidence>
<dbReference type="Proteomes" id="UP001473424">
    <property type="component" value="Chromosome"/>
</dbReference>
<dbReference type="CDD" id="cd07082">
    <property type="entry name" value="ALDH_F11_NP-GAPDH"/>
    <property type="match status" value="1"/>
</dbReference>
<reference evidence="7" key="1">
    <citation type="journal article" date="2024" name="FEMS Microbiol. Lett.">
        <title>Genomic insights into Spiroplasma endosymbionts that induce male-killing and protective phenotypes in the pea aphid.</title>
        <authorList>
            <person name="Arai H."/>
            <person name="Legeai F."/>
            <person name="Kageyama D."/>
            <person name="Sugio A."/>
            <person name="Simon J.C."/>
        </authorList>
    </citation>
    <scope>NUCLEOTIDE SEQUENCE [LARGE SCALE GENOMIC DNA]</scope>
    <source>
        <strain evidence="7">sAp269</strain>
    </source>
</reference>